<evidence type="ECO:0000313" key="1">
    <source>
        <dbReference type="EMBL" id="PYY28253.1"/>
    </source>
</evidence>
<dbReference type="RefSeq" id="WP_110759862.1">
    <property type="nucleotide sequence ID" value="NZ_PRLG01000020.1"/>
</dbReference>
<dbReference type="AlphaFoldDB" id="A0A2W0C6A7"/>
<organism evidence="1 2">
    <name type="scientific">Paenibacillus illinoisensis</name>
    <dbReference type="NCBI Taxonomy" id="59845"/>
    <lineage>
        <taxon>Bacteria</taxon>
        <taxon>Bacillati</taxon>
        <taxon>Bacillota</taxon>
        <taxon>Bacilli</taxon>
        <taxon>Bacillales</taxon>
        <taxon>Paenibacillaceae</taxon>
        <taxon>Paenibacillus</taxon>
    </lineage>
</organism>
<evidence type="ECO:0000313" key="2">
    <source>
        <dbReference type="Proteomes" id="UP000247459"/>
    </source>
</evidence>
<dbReference type="OrthoDB" id="2663485at2"/>
<gene>
    <name evidence="1" type="ORF">PIL02S_03399</name>
</gene>
<proteinExistence type="predicted"/>
<name>A0A2W0C6A7_9BACL</name>
<accession>A0A2W0C6A7</accession>
<dbReference type="Proteomes" id="UP000247459">
    <property type="component" value="Unassembled WGS sequence"/>
</dbReference>
<protein>
    <submittedName>
        <fullName evidence="1">Uncharacterized protein</fullName>
    </submittedName>
</protein>
<comment type="caution">
    <text evidence="1">The sequence shown here is derived from an EMBL/GenBank/DDBJ whole genome shotgun (WGS) entry which is preliminary data.</text>
</comment>
<reference evidence="1 2" key="1">
    <citation type="submission" date="2018-01" db="EMBL/GenBank/DDBJ databases">
        <title>Genome sequence of the PGP bacterium Paenibacillus illinoisensis E3.</title>
        <authorList>
            <person name="Rolli E."/>
            <person name="Marasco R."/>
            <person name="Bessem C."/>
            <person name="Michoud G."/>
            <person name="Gaiarsa S."/>
            <person name="Borin S."/>
            <person name="Daffonchio D."/>
        </authorList>
    </citation>
    <scope>NUCLEOTIDE SEQUENCE [LARGE SCALE GENOMIC DNA]</scope>
    <source>
        <strain evidence="1 2">E3</strain>
    </source>
</reference>
<sequence length="85" mass="9906">MNSYYELEKAKIIFKKIFNEDAENHAFPSTRYLKIVNQYGLITGVIQKAIELTDLHLKLQSDNARCGVYIDDDTFIELIRSNYNS</sequence>
<dbReference type="EMBL" id="PRLG01000020">
    <property type="protein sequence ID" value="PYY28253.1"/>
    <property type="molecule type" value="Genomic_DNA"/>
</dbReference>